<keyword evidence="11" id="KW-0732">Signal</keyword>
<evidence type="ECO:0000256" key="10">
    <source>
        <dbReference type="SAM" id="Phobius"/>
    </source>
</evidence>
<keyword evidence="5" id="KW-0547">Nucleotide-binding</keyword>
<dbReference type="EMBL" id="FOVN01000002">
    <property type="protein sequence ID" value="SFN64353.1"/>
    <property type="molecule type" value="Genomic_DNA"/>
</dbReference>
<dbReference type="Pfam" id="PF07730">
    <property type="entry name" value="HisKA_3"/>
    <property type="match status" value="1"/>
</dbReference>
<feature type="signal peptide" evidence="11">
    <location>
        <begin position="1"/>
        <end position="18"/>
    </location>
</feature>
<dbReference type="Proteomes" id="UP000198705">
    <property type="component" value="Unassembled WGS sequence"/>
</dbReference>
<keyword evidence="3" id="KW-0597">Phosphoprotein</keyword>
<dbReference type="InterPro" id="IPR011712">
    <property type="entry name" value="Sig_transdc_His_kin_sub3_dim/P"/>
</dbReference>
<keyword evidence="4" id="KW-0808">Transferase</keyword>
<keyword evidence="6 13" id="KW-0418">Kinase</keyword>
<comment type="catalytic activity">
    <reaction evidence="1">
        <text>ATP + protein L-histidine = ADP + protein N-phospho-L-histidine.</text>
        <dbReference type="EC" id="2.7.13.3"/>
    </reaction>
</comment>
<dbReference type="GO" id="GO:0016020">
    <property type="term" value="C:membrane"/>
    <property type="evidence" value="ECO:0007669"/>
    <property type="project" value="InterPro"/>
</dbReference>
<dbReference type="AlphaFoldDB" id="A0A1I5APH6"/>
<gene>
    <name evidence="13" type="ORF">SAMN04487989_102199</name>
</gene>
<keyword evidence="10" id="KW-0472">Membrane</keyword>
<dbReference type="Gene3D" id="1.25.40.10">
    <property type="entry name" value="Tetratricopeptide repeat domain"/>
    <property type="match status" value="1"/>
</dbReference>
<feature type="transmembrane region" description="Helical" evidence="10">
    <location>
        <begin position="378"/>
        <end position="397"/>
    </location>
</feature>
<dbReference type="SUPFAM" id="SSF48452">
    <property type="entry name" value="TPR-like"/>
    <property type="match status" value="1"/>
</dbReference>
<dbReference type="InterPro" id="IPR036890">
    <property type="entry name" value="HATPase_C_sf"/>
</dbReference>
<dbReference type="InterPro" id="IPR050482">
    <property type="entry name" value="Sensor_HK_TwoCompSys"/>
</dbReference>
<dbReference type="STRING" id="649333.SAMN04487989_102199"/>
<sequence>MKKVIYVFLVVFSQILVAQNTPEQAIDALLDSTRQSSIKDVTKTNVYFTKAKQLAKQEKLEASYYKILKSEVVFNSVLGNNERAMNLADSLINQNVSKFYKANGYLEKGILLSRTTNLEAAIKNAKAALVLFEELEDQKGATHTFKILGNISYMNNSFKEARHYYKRAINYMLKDSSMEAAGNTYTNLSRTFEPTNEIDSAIYYNNKAKKIALEFNHVIELKFGAFTNDADYQSKIGNHEAALKALEVAKSVADTTAIPGMIGTVFQIRAVIYANMNQFERAAIEAENAYQIYVDNGHETQANQTINLIRKFNAQSGNYKKAYQYLDMYVKNTDSLNQLSYEKNLSDLRFKYETAEKELKIIEQNSEILKKETEKNRVILIAFCLAIILILLIVVYVQNRKSQNQKIAFLENEKENIALKSLMAGEEKERSRIAKELHDGIGSLLAASKMHASKLELANTEKKTLLINLLDNASKETRRISHNLLPESLMNKGLDVALQDFINSLNESQLIKTEYESVNLSVNLPQSTQLTIYRIIQELLNNIIKHSEATEAFIQLQQHDKKLIITVEDNGNGFSYDNSKNGIGLQNIKSRLSLLNGKMEVDSNVTLGTSVYIEFELEK</sequence>
<keyword evidence="14" id="KW-1185">Reference proteome</keyword>
<keyword evidence="8" id="KW-0902">Two-component regulatory system</keyword>
<evidence type="ECO:0000256" key="2">
    <source>
        <dbReference type="ARBA" id="ARBA00012438"/>
    </source>
</evidence>
<dbReference type="PROSITE" id="PS50109">
    <property type="entry name" value="HIS_KIN"/>
    <property type="match status" value="1"/>
</dbReference>
<evidence type="ECO:0000256" key="3">
    <source>
        <dbReference type="ARBA" id="ARBA00022553"/>
    </source>
</evidence>
<dbReference type="SMART" id="SM00028">
    <property type="entry name" value="TPR"/>
    <property type="match status" value="3"/>
</dbReference>
<dbReference type="Gene3D" id="3.30.565.10">
    <property type="entry name" value="Histidine kinase-like ATPase, C-terminal domain"/>
    <property type="match status" value="1"/>
</dbReference>
<dbReference type="InterPro" id="IPR003594">
    <property type="entry name" value="HATPase_dom"/>
</dbReference>
<evidence type="ECO:0000256" key="11">
    <source>
        <dbReference type="SAM" id="SignalP"/>
    </source>
</evidence>
<keyword evidence="10" id="KW-0812">Transmembrane</keyword>
<evidence type="ECO:0000256" key="7">
    <source>
        <dbReference type="ARBA" id="ARBA00022840"/>
    </source>
</evidence>
<evidence type="ECO:0000313" key="13">
    <source>
        <dbReference type="EMBL" id="SFN64353.1"/>
    </source>
</evidence>
<dbReference type="InterPro" id="IPR005467">
    <property type="entry name" value="His_kinase_dom"/>
</dbReference>
<dbReference type="CDD" id="cd16917">
    <property type="entry name" value="HATPase_UhpB-NarQ-NarX-like"/>
    <property type="match status" value="1"/>
</dbReference>
<dbReference type="SMART" id="SM00387">
    <property type="entry name" value="HATPase_c"/>
    <property type="match status" value="1"/>
</dbReference>
<keyword evidence="7" id="KW-0067">ATP-binding</keyword>
<evidence type="ECO:0000256" key="4">
    <source>
        <dbReference type="ARBA" id="ARBA00022679"/>
    </source>
</evidence>
<dbReference type="GO" id="GO:0046983">
    <property type="term" value="F:protein dimerization activity"/>
    <property type="evidence" value="ECO:0007669"/>
    <property type="project" value="InterPro"/>
</dbReference>
<feature type="coiled-coil region" evidence="9">
    <location>
        <begin position="345"/>
        <end position="372"/>
    </location>
</feature>
<dbReference type="Gene3D" id="1.20.5.1930">
    <property type="match status" value="1"/>
</dbReference>
<dbReference type="PANTHER" id="PTHR24421">
    <property type="entry name" value="NITRATE/NITRITE SENSOR PROTEIN NARX-RELATED"/>
    <property type="match status" value="1"/>
</dbReference>
<dbReference type="InterPro" id="IPR019734">
    <property type="entry name" value="TPR_rpt"/>
</dbReference>
<dbReference type="GO" id="GO:0000155">
    <property type="term" value="F:phosphorelay sensor kinase activity"/>
    <property type="evidence" value="ECO:0007669"/>
    <property type="project" value="InterPro"/>
</dbReference>
<dbReference type="Pfam" id="PF02518">
    <property type="entry name" value="HATPase_c"/>
    <property type="match status" value="1"/>
</dbReference>
<dbReference type="EC" id="2.7.13.3" evidence="2"/>
<evidence type="ECO:0000259" key="12">
    <source>
        <dbReference type="PROSITE" id="PS50109"/>
    </source>
</evidence>
<protein>
    <recommendedName>
        <fullName evidence="2">histidine kinase</fullName>
        <ecNumber evidence="2">2.7.13.3</ecNumber>
    </recommendedName>
</protein>
<proteinExistence type="predicted"/>
<dbReference type="SUPFAM" id="SSF55874">
    <property type="entry name" value="ATPase domain of HSP90 chaperone/DNA topoisomerase II/histidine kinase"/>
    <property type="match status" value="1"/>
</dbReference>
<dbReference type="GO" id="GO:0005524">
    <property type="term" value="F:ATP binding"/>
    <property type="evidence" value="ECO:0007669"/>
    <property type="project" value="UniProtKB-KW"/>
</dbReference>
<dbReference type="InterPro" id="IPR011990">
    <property type="entry name" value="TPR-like_helical_dom_sf"/>
</dbReference>
<reference evidence="14" key="1">
    <citation type="submission" date="2016-10" db="EMBL/GenBank/DDBJ databases">
        <authorList>
            <person name="Varghese N."/>
            <person name="Submissions S."/>
        </authorList>
    </citation>
    <scope>NUCLEOTIDE SEQUENCE [LARGE SCALE GENOMIC DNA]</scope>
    <source>
        <strain evidence="14">DSM 23925</strain>
    </source>
</reference>
<dbReference type="OrthoDB" id="9778366at2"/>
<feature type="chain" id="PRO_5011630437" description="histidine kinase" evidence="11">
    <location>
        <begin position="19"/>
        <end position="619"/>
    </location>
</feature>
<keyword evidence="10" id="KW-1133">Transmembrane helix</keyword>
<evidence type="ECO:0000256" key="1">
    <source>
        <dbReference type="ARBA" id="ARBA00000085"/>
    </source>
</evidence>
<keyword evidence="9" id="KW-0175">Coiled coil</keyword>
<feature type="domain" description="Histidine kinase" evidence="12">
    <location>
        <begin position="432"/>
        <end position="619"/>
    </location>
</feature>
<dbReference type="PANTHER" id="PTHR24421:SF10">
    <property type="entry name" value="NITRATE_NITRITE SENSOR PROTEIN NARQ"/>
    <property type="match status" value="1"/>
</dbReference>
<dbReference type="RefSeq" id="WP_092206977.1">
    <property type="nucleotide sequence ID" value="NZ_FOVN01000002.1"/>
</dbReference>
<name>A0A1I5APH6_9FLAO</name>
<evidence type="ECO:0000256" key="8">
    <source>
        <dbReference type="ARBA" id="ARBA00023012"/>
    </source>
</evidence>
<evidence type="ECO:0000313" key="14">
    <source>
        <dbReference type="Proteomes" id="UP000198705"/>
    </source>
</evidence>
<accession>A0A1I5APH6</accession>
<evidence type="ECO:0000256" key="5">
    <source>
        <dbReference type="ARBA" id="ARBA00022741"/>
    </source>
</evidence>
<evidence type="ECO:0000256" key="9">
    <source>
        <dbReference type="SAM" id="Coils"/>
    </source>
</evidence>
<organism evidence="13 14">
    <name type="scientific">Bizionia echini</name>
    <dbReference type="NCBI Taxonomy" id="649333"/>
    <lineage>
        <taxon>Bacteria</taxon>
        <taxon>Pseudomonadati</taxon>
        <taxon>Bacteroidota</taxon>
        <taxon>Flavobacteriia</taxon>
        <taxon>Flavobacteriales</taxon>
        <taxon>Flavobacteriaceae</taxon>
        <taxon>Bizionia</taxon>
    </lineage>
</organism>
<evidence type="ECO:0000256" key="6">
    <source>
        <dbReference type="ARBA" id="ARBA00022777"/>
    </source>
</evidence>